<keyword evidence="1" id="KW-0812">Transmembrane</keyword>
<evidence type="ECO:0000313" key="3">
    <source>
        <dbReference type="EMBL" id="SPF69057.1"/>
    </source>
</evidence>
<dbReference type="NCBIfam" id="TIGR01167">
    <property type="entry name" value="LPXTG_anchor"/>
    <property type="match status" value="1"/>
</dbReference>
<feature type="transmembrane region" description="Helical" evidence="1">
    <location>
        <begin position="793"/>
        <end position="812"/>
    </location>
</feature>
<keyword evidence="1" id="KW-1133">Transmembrane helix</keyword>
<dbReference type="Gene3D" id="2.60.40.10">
    <property type="entry name" value="Immunoglobulins"/>
    <property type="match status" value="1"/>
</dbReference>
<proteinExistence type="predicted"/>
<evidence type="ECO:0000313" key="4">
    <source>
        <dbReference type="Proteomes" id="UP000265962"/>
    </source>
</evidence>
<dbReference type="Proteomes" id="UP000265962">
    <property type="component" value="Unassembled WGS sequence"/>
</dbReference>
<evidence type="ECO:0000259" key="2">
    <source>
        <dbReference type="Pfam" id="PF17802"/>
    </source>
</evidence>
<name>A0A375I5G5_9ACTN</name>
<accession>A0A375I5G5</accession>
<dbReference type="PROSITE" id="PS51257">
    <property type="entry name" value="PROKAR_LIPOPROTEIN"/>
    <property type="match status" value="1"/>
</dbReference>
<feature type="domain" description="SpaA-like prealbumin fold" evidence="2">
    <location>
        <begin position="666"/>
        <end position="749"/>
    </location>
</feature>
<dbReference type="InterPro" id="IPR013783">
    <property type="entry name" value="Ig-like_fold"/>
</dbReference>
<sequence length="825" mass="86850">MRCETFFDKHPHHGRHGASALVGAFALLLSCLAGVVNAPSATADSDIWVEFGSTSTRIHDVTAERAPGDTWYANTYYCVRYNPSPGGSTANATTTTTVASGSYALFSYGSESPYSCPSGFSYTTQSSVGFMPGDTSAVNVGEVFLVGTMRHHNSPIYTGIGTGTGGGGTRMNGTMDIDLASTLQASFPFELNETVNTCRSTFDAQGNYDATGSGAYAFNRYGDIGLRATWSGWGWSSDYHYAFDRNDTLRSFPPGDTSADGSNEGALYGRDGRSCEDDVLSMTSHSSTTTWTDPSTGIAYKLVLRGFVNNGRNTVCSTDASSVESRLEDTFITQENTDTYGCLYGSLEQVRTVTFAKDVTGSSGDAVAIPQFTYTNVSQADSMELERWGTPNPLQPTGWGSDHAATDSRSYELFVPNGGGAVQENQADPAPTEETPGWRLSGVTCTQSDGAPLLDEDGNVLDQTGAVDLETGTLDLSTVGLAQTAAEMAITCTWHNEYVEPAPQLRVEKAFTGSDAVAGTPTFNADYTITVTNDGVTTQNSGVLVDRPDFAAGANLNTVWISQDPAELGQDGAVVEDSGDGSYRITEGVVLEPGQSQVFYVRANVTLDPSTPGYSVQDLVCSQTESGYEARHGLFNEVIAEDGKDVDGPENNTACGPVDPDAARRQVTIHKTGIQGSVSGATFAIYPVDPSTEGATPLDEGVTVDPDDGSVFTTAALDLNRDYWLVETQAPAGHERLPGPIGFHLTADGVTLLDPDALAGTVTVSRTDQGVDVITVNDTAVAVPLPLTGGHGALLYGLAAIVLLGTAGALAIRHRRSHHGVQASG</sequence>
<dbReference type="EMBL" id="OMOH01000008">
    <property type="protein sequence ID" value="SPF69057.1"/>
    <property type="molecule type" value="Genomic_DNA"/>
</dbReference>
<dbReference type="GO" id="GO:0005975">
    <property type="term" value="P:carbohydrate metabolic process"/>
    <property type="evidence" value="ECO:0007669"/>
    <property type="project" value="UniProtKB-ARBA"/>
</dbReference>
<dbReference type="InterPro" id="IPR041033">
    <property type="entry name" value="SpaA_PFL_dom_1"/>
</dbReference>
<protein>
    <submittedName>
        <fullName evidence="3">Gram-positive cocci surface proteins LPxTG motif profile</fullName>
    </submittedName>
</protein>
<keyword evidence="1" id="KW-0472">Membrane</keyword>
<evidence type="ECO:0000256" key="1">
    <source>
        <dbReference type="SAM" id="Phobius"/>
    </source>
</evidence>
<reference evidence="4" key="1">
    <citation type="submission" date="2018-02" db="EMBL/GenBank/DDBJ databases">
        <authorList>
            <person name="Hornung B."/>
        </authorList>
    </citation>
    <scope>NUCLEOTIDE SEQUENCE [LARGE SCALE GENOMIC DNA]</scope>
</reference>
<gene>
    <name evidence="3" type="ORF">PROPJV5_2022</name>
</gene>
<dbReference type="Pfam" id="PF17802">
    <property type="entry name" value="SpaA"/>
    <property type="match status" value="1"/>
</dbReference>
<organism evidence="3 4">
    <name type="scientific">Propionibacterium ruminifibrarum</name>
    <dbReference type="NCBI Taxonomy" id="1962131"/>
    <lineage>
        <taxon>Bacteria</taxon>
        <taxon>Bacillati</taxon>
        <taxon>Actinomycetota</taxon>
        <taxon>Actinomycetes</taxon>
        <taxon>Propionibacteriales</taxon>
        <taxon>Propionibacteriaceae</taxon>
        <taxon>Propionibacterium</taxon>
    </lineage>
</organism>
<keyword evidence="4" id="KW-1185">Reference proteome</keyword>
<dbReference type="AlphaFoldDB" id="A0A375I5G5"/>